<dbReference type="PANTHER" id="PTHR21148">
    <property type="entry name" value="THIOREDOXIN DOMAIN-CONTAINING PROTEIN 9"/>
    <property type="match status" value="1"/>
</dbReference>
<feature type="domain" description="Thioredoxin" evidence="1">
    <location>
        <begin position="30"/>
        <end position="104"/>
    </location>
</feature>
<reference evidence="2 3" key="1">
    <citation type="journal article" date="2016" name="Proc. Natl. Acad. Sci. U.S.A.">
        <title>Comparative genomics of biotechnologically important yeasts.</title>
        <authorList>
            <person name="Riley R."/>
            <person name="Haridas S."/>
            <person name="Wolfe K.H."/>
            <person name="Lopes M.R."/>
            <person name="Hittinger C.T."/>
            <person name="Goeker M."/>
            <person name="Salamov A.A."/>
            <person name="Wisecaver J.H."/>
            <person name="Long T.M."/>
            <person name="Calvey C.H."/>
            <person name="Aerts A.L."/>
            <person name="Barry K.W."/>
            <person name="Choi C."/>
            <person name="Clum A."/>
            <person name="Coughlan A.Y."/>
            <person name="Deshpande S."/>
            <person name="Douglass A.P."/>
            <person name="Hanson S.J."/>
            <person name="Klenk H.-P."/>
            <person name="LaButti K.M."/>
            <person name="Lapidus A."/>
            <person name="Lindquist E.A."/>
            <person name="Lipzen A.M."/>
            <person name="Meier-Kolthoff J.P."/>
            <person name="Ohm R.A."/>
            <person name="Otillar R.P."/>
            <person name="Pangilinan J.L."/>
            <person name="Peng Y."/>
            <person name="Rokas A."/>
            <person name="Rosa C.A."/>
            <person name="Scheuner C."/>
            <person name="Sibirny A.A."/>
            <person name="Slot J.C."/>
            <person name="Stielow J.B."/>
            <person name="Sun H."/>
            <person name="Kurtzman C.P."/>
            <person name="Blackwell M."/>
            <person name="Grigoriev I.V."/>
            <person name="Jeffries T.W."/>
        </authorList>
    </citation>
    <scope>NUCLEOTIDE SEQUENCE [LARGE SCALE GENOMIC DNA]</scope>
    <source>
        <strain evidence="3">ATCC 58044 / CBS 1984 / NCYC 433 / NRRL Y-366-8</strain>
    </source>
</reference>
<dbReference type="SUPFAM" id="SSF52833">
    <property type="entry name" value="Thioredoxin-like"/>
    <property type="match status" value="1"/>
</dbReference>
<dbReference type="Proteomes" id="UP000094112">
    <property type="component" value="Unassembled WGS sequence"/>
</dbReference>
<gene>
    <name evidence="2" type="ORF">WICANDRAFT_58672</name>
</gene>
<dbReference type="GO" id="GO:0045944">
    <property type="term" value="P:positive regulation of transcription by RNA polymerase II"/>
    <property type="evidence" value="ECO:0007669"/>
    <property type="project" value="EnsemblFungi"/>
</dbReference>
<dbReference type="GeneID" id="30200075"/>
<dbReference type="EMBL" id="KV454214">
    <property type="protein sequence ID" value="ODQ57063.1"/>
    <property type="molecule type" value="Genomic_DNA"/>
</dbReference>
<name>A0A1E3NVD0_WICAA</name>
<dbReference type="OrthoDB" id="10257948at2759"/>
<dbReference type="RefSeq" id="XP_019036270.1">
    <property type="nucleotide sequence ID" value="XM_019182829.1"/>
</dbReference>
<keyword evidence="3" id="KW-1185">Reference proteome</keyword>
<sequence>MKQAQKNVEDGYGNVETLINEESVLQRTTTIKHVVLHFFHENFQKCKVMDDKLKVMAEKHLSTKFIRVNVENAPFLVTRLKIKVLPAVLIYINGVESNRLVGFDKLNFNESGDFQIESLEKFLLDNGAIQRKATNYKRILKSKQYQDDDDESDLDL</sequence>
<dbReference type="GO" id="GO:0071444">
    <property type="term" value="P:cellular response to pheromone"/>
    <property type="evidence" value="ECO:0007669"/>
    <property type="project" value="EnsemblFungi"/>
</dbReference>
<organism evidence="2 3">
    <name type="scientific">Wickerhamomyces anomalus (strain ATCC 58044 / CBS 1984 / NCYC 433 / NRRL Y-366-8)</name>
    <name type="common">Yeast</name>
    <name type="synonym">Hansenula anomala</name>
    <dbReference type="NCBI Taxonomy" id="683960"/>
    <lineage>
        <taxon>Eukaryota</taxon>
        <taxon>Fungi</taxon>
        <taxon>Dikarya</taxon>
        <taxon>Ascomycota</taxon>
        <taxon>Saccharomycotina</taxon>
        <taxon>Saccharomycetes</taxon>
        <taxon>Phaffomycetales</taxon>
        <taxon>Wickerhamomycetaceae</taxon>
        <taxon>Wickerhamomyces</taxon>
    </lineage>
</organism>
<dbReference type="Pfam" id="PF00085">
    <property type="entry name" value="Thioredoxin"/>
    <property type="match status" value="1"/>
</dbReference>
<proteinExistence type="predicted"/>
<dbReference type="GO" id="GO:0006457">
    <property type="term" value="P:protein folding"/>
    <property type="evidence" value="ECO:0007669"/>
    <property type="project" value="EnsemblFungi"/>
</dbReference>
<dbReference type="Gene3D" id="3.40.30.10">
    <property type="entry name" value="Glutaredoxin"/>
    <property type="match status" value="1"/>
</dbReference>
<dbReference type="InterPro" id="IPR036249">
    <property type="entry name" value="Thioredoxin-like_sf"/>
</dbReference>
<dbReference type="CDD" id="cd02989">
    <property type="entry name" value="Phd_like_TxnDC9"/>
    <property type="match status" value="1"/>
</dbReference>
<evidence type="ECO:0000313" key="2">
    <source>
        <dbReference type="EMBL" id="ODQ57063.1"/>
    </source>
</evidence>
<dbReference type="AlphaFoldDB" id="A0A1E3NVD0"/>
<accession>A0A1E3NVD0</accession>
<evidence type="ECO:0000313" key="3">
    <source>
        <dbReference type="Proteomes" id="UP000094112"/>
    </source>
</evidence>
<protein>
    <recommendedName>
        <fullName evidence="1">Thioredoxin domain-containing protein</fullName>
    </recommendedName>
</protein>
<dbReference type="InterPro" id="IPR013766">
    <property type="entry name" value="Thioredoxin_domain"/>
</dbReference>
<evidence type="ECO:0000259" key="1">
    <source>
        <dbReference type="Pfam" id="PF00085"/>
    </source>
</evidence>
<dbReference type="STRING" id="683960.A0A1E3NVD0"/>
<dbReference type="GO" id="GO:0031683">
    <property type="term" value="F:G-protein beta/gamma-subunit complex binding"/>
    <property type="evidence" value="ECO:0007669"/>
    <property type="project" value="EnsemblFungi"/>
</dbReference>